<name>A0A1G2LPK9_9BACT</name>
<organism evidence="1 2">
    <name type="scientific">Candidatus Sungbacteria bacterium RIFCSPLOWO2_12_FULL_41_11</name>
    <dbReference type="NCBI Taxonomy" id="1802286"/>
    <lineage>
        <taxon>Bacteria</taxon>
        <taxon>Candidatus Sungiibacteriota</taxon>
    </lineage>
</organism>
<proteinExistence type="predicted"/>
<protein>
    <submittedName>
        <fullName evidence="1">Uncharacterized protein</fullName>
    </submittedName>
</protein>
<dbReference type="Proteomes" id="UP000177171">
    <property type="component" value="Unassembled WGS sequence"/>
</dbReference>
<dbReference type="AlphaFoldDB" id="A0A1G2LPK9"/>
<comment type="caution">
    <text evidence="1">The sequence shown here is derived from an EMBL/GenBank/DDBJ whole genome shotgun (WGS) entry which is preliminary data.</text>
</comment>
<accession>A0A1G2LPK9</accession>
<sequence>MAEGREKEDKAIIDNVSKFVMSELRADFPEITGFGIGVKPEGFGDRYPSSMPQEEVYRKLGFIILLEKDISEEKIQRIKMRIADKLIVRFFVVGRVEPL</sequence>
<evidence type="ECO:0000313" key="2">
    <source>
        <dbReference type="Proteomes" id="UP000177171"/>
    </source>
</evidence>
<evidence type="ECO:0000313" key="1">
    <source>
        <dbReference type="EMBL" id="OHA13545.1"/>
    </source>
</evidence>
<dbReference type="EMBL" id="MHQY01000024">
    <property type="protein sequence ID" value="OHA13545.1"/>
    <property type="molecule type" value="Genomic_DNA"/>
</dbReference>
<reference evidence="1 2" key="1">
    <citation type="journal article" date="2016" name="Nat. Commun.">
        <title>Thousands of microbial genomes shed light on interconnected biogeochemical processes in an aquifer system.</title>
        <authorList>
            <person name="Anantharaman K."/>
            <person name="Brown C.T."/>
            <person name="Hug L.A."/>
            <person name="Sharon I."/>
            <person name="Castelle C.J."/>
            <person name="Probst A.J."/>
            <person name="Thomas B.C."/>
            <person name="Singh A."/>
            <person name="Wilkins M.J."/>
            <person name="Karaoz U."/>
            <person name="Brodie E.L."/>
            <person name="Williams K.H."/>
            <person name="Hubbard S.S."/>
            <person name="Banfield J.F."/>
        </authorList>
    </citation>
    <scope>NUCLEOTIDE SEQUENCE [LARGE SCALE GENOMIC DNA]</scope>
</reference>
<gene>
    <name evidence="1" type="ORF">A3G49_00930</name>
</gene>